<dbReference type="EMBL" id="CAEZWB010000011">
    <property type="protein sequence ID" value="CAB4640666.1"/>
    <property type="molecule type" value="Genomic_DNA"/>
</dbReference>
<evidence type="ECO:0000313" key="5">
    <source>
        <dbReference type="EMBL" id="CAB4640666.1"/>
    </source>
</evidence>
<dbReference type="SUPFAM" id="SSF53448">
    <property type="entry name" value="Nucleotide-diphospho-sugar transferases"/>
    <property type="match status" value="1"/>
</dbReference>
<dbReference type="NCBIfam" id="TIGR03965">
    <property type="entry name" value="mycofact_glyco"/>
    <property type="match status" value="1"/>
</dbReference>
<accession>A0A6J6JUE9</accession>
<keyword evidence="4" id="KW-0812">Transmembrane</keyword>
<gene>
    <name evidence="5" type="ORF">UFOPK2166_00176</name>
</gene>
<evidence type="ECO:0000256" key="3">
    <source>
        <dbReference type="ARBA" id="ARBA00022679"/>
    </source>
</evidence>
<dbReference type="PANTHER" id="PTHR43179:SF12">
    <property type="entry name" value="GALACTOFURANOSYLTRANSFERASE GLFT2"/>
    <property type="match status" value="1"/>
</dbReference>
<dbReference type="Pfam" id="PF13641">
    <property type="entry name" value="Glyco_tranf_2_3"/>
    <property type="match status" value="1"/>
</dbReference>
<keyword evidence="4" id="KW-1133">Transmembrane helix</keyword>
<sequence>MSTSRFIVDPSWRRPARGKTVFAGSPIKLFSLSAEGKAIVEAIEHGQLLPDGHEPLTSRLLDAGAIHPLVMPGDECAFNALDVTVVIPALVRNENDSRLLQRLVESCSFVAAVIVVDDCSPVLLPHLPSAQVVRADLAGGPGAARNIGLHLVATPLVAFIDLDVSITPETINEMLAYFNVQRVGLVAPRVCSKPGADIISQYETSRSPLDLGAVEARVRSGTRVSYVPSAMWLCRTSALREIHGFDTSLNVGEDVDAVWRLDKAGWQCRYQPNASCTHEPRNSVKELVNQRISYGTSAATLAKKHRGALAPVRVSGFSAVIWALIVAGFPGIGALVGFGTVVALARKLRATPDAPREALRLAGLGNLHAGRSIASAITRVWWPLAVVLALVSRRARVVLLASAVIPSMYEWWKNRPSIDPLRYTALRALDDGAYGVGVWKGVLREKSADALIPDLTSWPKNAR</sequence>
<keyword evidence="4" id="KW-0472">Membrane</keyword>
<evidence type="ECO:0000256" key="4">
    <source>
        <dbReference type="SAM" id="Phobius"/>
    </source>
</evidence>
<reference evidence="5" key="1">
    <citation type="submission" date="2020-05" db="EMBL/GenBank/DDBJ databases">
        <authorList>
            <person name="Chiriac C."/>
            <person name="Salcher M."/>
            <person name="Ghai R."/>
            <person name="Kavagutti S V."/>
        </authorList>
    </citation>
    <scope>NUCLEOTIDE SEQUENCE</scope>
</reference>
<feature type="transmembrane region" description="Helical" evidence="4">
    <location>
        <begin position="319"/>
        <end position="345"/>
    </location>
</feature>
<dbReference type="InterPro" id="IPR023981">
    <property type="entry name" value="MftF"/>
</dbReference>
<dbReference type="InterPro" id="IPR029044">
    <property type="entry name" value="Nucleotide-diphossugar_trans"/>
</dbReference>
<keyword evidence="3" id="KW-0808">Transferase</keyword>
<dbReference type="AlphaFoldDB" id="A0A6J6JUE9"/>
<name>A0A6J6JUE9_9ZZZZ</name>
<dbReference type="PANTHER" id="PTHR43179">
    <property type="entry name" value="RHAMNOSYLTRANSFERASE WBBL"/>
    <property type="match status" value="1"/>
</dbReference>
<dbReference type="GO" id="GO:0016757">
    <property type="term" value="F:glycosyltransferase activity"/>
    <property type="evidence" value="ECO:0007669"/>
    <property type="project" value="UniProtKB-KW"/>
</dbReference>
<evidence type="ECO:0000256" key="2">
    <source>
        <dbReference type="ARBA" id="ARBA00022676"/>
    </source>
</evidence>
<proteinExistence type="inferred from homology"/>
<evidence type="ECO:0000256" key="1">
    <source>
        <dbReference type="ARBA" id="ARBA00006739"/>
    </source>
</evidence>
<organism evidence="5">
    <name type="scientific">freshwater metagenome</name>
    <dbReference type="NCBI Taxonomy" id="449393"/>
    <lineage>
        <taxon>unclassified sequences</taxon>
        <taxon>metagenomes</taxon>
        <taxon>ecological metagenomes</taxon>
    </lineage>
</organism>
<comment type="similarity">
    <text evidence="1">Belongs to the glycosyltransferase 2 family.</text>
</comment>
<protein>
    <submittedName>
        <fullName evidence="5">Unannotated protein</fullName>
    </submittedName>
</protein>
<dbReference type="Gene3D" id="3.90.550.10">
    <property type="entry name" value="Spore Coat Polysaccharide Biosynthesis Protein SpsA, Chain A"/>
    <property type="match status" value="1"/>
</dbReference>
<keyword evidence="2" id="KW-0328">Glycosyltransferase</keyword>